<evidence type="ECO:0000259" key="6">
    <source>
        <dbReference type="PROSITE" id="PS51387"/>
    </source>
</evidence>
<dbReference type="Gene3D" id="3.30.465.10">
    <property type="match status" value="1"/>
</dbReference>
<dbReference type="PANTHER" id="PTHR42973">
    <property type="entry name" value="BINDING OXIDOREDUCTASE, PUTATIVE (AFU_ORTHOLOGUE AFUA_1G17690)-RELATED"/>
    <property type="match status" value="1"/>
</dbReference>
<dbReference type="AlphaFoldDB" id="A0AAV9NPC0"/>
<dbReference type="EMBL" id="JAVRRD010000003">
    <property type="protein sequence ID" value="KAK5061077.1"/>
    <property type="molecule type" value="Genomic_DNA"/>
</dbReference>
<comment type="cofactor">
    <cofactor evidence="1">
        <name>FAD</name>
        <dbReference type="ChEBI" id="CHEBI:57692"/>
    </cofactor>
</comment>
<name>A0AAV9NPC0_9EURO</name>
<evidence type="ECO:0000256" key="1">
    <source>
        <dbReference type="ARBA" id="ARBA00001974"/>
    </source>
</evidence>
<dbReference type="InterPro" id="IPR016166">
    <property type="entry name" value="FAD-bd_PCMH"/>
</dbReference>
<dbReference type="GO" id="GO:0016491">
    <property type="term" value="F:oxidoreductase activity"/>
    <property type="evidence" value="ECO:0007669"/>
    <property type="project" value="UniProtKB-KW"/>
</dbReference>
<dbReference type="Pfam" id="PF01565">
    <property type="entry name" value="FAD_binding_4"/>
    <property type="match status" value="1"/>
</dbReference>
<dbReference type="GO" id="GO:0071949">
    <property type="term" value="F:FAD binding"/>
    <property type="evidence" value="ECO:0007669"/>
    <property type="project" value="InterPro"/>
</dbReference>
<sequence>MAAAFKCKAVVPRSDQALLDIVPRWSETSVELPALILEPEIDEDIVDAIKFAKTNGLILVVANGTCGPFVPITSKTLYMKMSRFNHVDLDMSSETVRIGGGATTAAVMKAITKAGYYTLWPNSDAVGYVGCLLGGGSSTMNGLHGYMVDAVVSIQLITADGSKLEVGPFSTGKERDLFNVLCGAGFGFGVITSVVMKAFRISNLHLDNNNNIWTRRVILPANAIEIAARTFAVMHQVPPALTMTMVCTRSPPTSEAPGIPITMITGTYFGPSKEGEVAAASLFDEELITSALESVTELVSLADINLPLKPLSINGGHKGFSSTFLESIDAKAIQEAFDLWLQLGDRHLDAYPTSLVFNRWNTEAIIRNGQAEPGRGKFFEHRTQSMVANVMRWSIKKESVQAVEQFGDNFLRIVRSGSAGPPKSIPNNQRPDMDLEELYSRGKIAEIKEIKYTWDPLGMFWCPV</sequence>
<dbReference type="PANTHER" id="PTHR42973:SF39">
    <property type="entry name" value="FAD-BINDING PCMH-TYPE DOMAIN-CONTAINING PROTEIN"/>
    <property type="match status" value="1"/>
</dbReference>
<evidence type="ECO:0000256" key="5">
    <source>
        <dbReference type="ARBA" id="ARBA00023002"/>
    </source>
</evidence>
<evidence type="ECO:0000256" key="2">
    <source>
        <dbReference type="ARBA" id="ARBA00005466"/>
    </source>
</evidence>
<evidence type="ECO:0000313" key="7">
    <source>
        <dbReference type="EMBL" id="KAK5061077.1"/>
    </source>
</evidence>
<proteinExistence type="inferred from homology"/>
<reference evidence="7 8" key="1">
    <citation type="submission" date="2023-08" db="EMBL/GenBank/DDBJ databases">
        <title>Black Yeasts Isolated from many extreme environments.</title>
        <authorList>
            <person name="Coleine C."/>
            <person name="Stajich J.E."/>
            <person name="Selbmann L."/>
        </authorList>
    </citation>
    <scope>NUCLEOTIDE SEQUENCE [LARGE SCALE GENOMIC DNA]</scope>
    <source>
        <strain evidence="7 8">CCFEE 5792</strain>
    </source>
</reference>
<dbReference type="Proteomes" id="UP001358417">
    <property type="component" value="Unassembled WGS sequence"/>
</dbReference>
<evidence type="ECO:0000256" key="3">
    <source>
        <dbReference type="ARBA" id="ARBA00022630"/>
    </source>
</evidence>
<dbReference type="PROSITE" id="PS51387">
    <property type="entry name" value="FAD_PCMH"/>
    <property type="match status" value="1"/>
</dbReference>
<dbReference type="GeneID" id="89975784"/>
<keyword evidence="5" id="KW-0560">Oxidoreductase</keyword>
<feature type="domain" description="FAD-binding PCMH-type" evidence="6">
    <location>
        <begin position="29"/>
        <end position="201"/>
    </location>
</feature>
<dbReference type="InterPro" id="IPR006094">
    <property type="entry name" value="Oxid_FAD_bind_N"/>
</dbReference>
<dbReference type="InterPro" id="IPR036318">
    <property type="entry name" value="FAD-bd_PCMH-like_sf"/>
</dbReference>
<dbReference type="InterPro" id="IPR016169">
    <property type="entry name" value="FAD-bd_PCMH_sub2"/>
</dbReference>
<gene>
    <name evidence="7" type="ORF">LTR84_007618</name>
</gene>
<keyword evidence="8" id="KW-1185">Reference proteome</keyword>
<dbReference type="InterPro" id="IPR050416">
    <property type="entry name" value="FAD-linked_Oxidoreductase"/>
</dbReference>
<dbReference type="RefSeq" id="XP_064710174.1">
    <property type="nucleotide sequence ID" value="XM_064851171.1"/>
</dbReference>
<dbReference type="Gene3D" id="3.40.462.20">
    <property type="match status" value="1"/>
</dbReference>
<keyword evidence="4" id="KW-0274">FAD</keyword>
<evidence type="ECO:0000256" key="4">
    <source>
        <dbReference type="ARBA" id="ARBA00022827"/>
    </source>
</evidence>
<organism evidence="7 8">
    <name type="scientific">Exophiala bonariae</name>
    <dbReference type="NCBI Taxonomy" id="1690606"/>
    <lineage>
        <taxon>Eukaryota</taxon>
        <taxon>Fungi</taxon>
        <taxon>Dikarya</taxon>
        <taxon>Ascomycota</taxon>
        <taxon>Pezizomycotina</taxon>
        <taxon>Eurotiomycetes</taxon>
        <taxon>Chaetothyriomycetidae</taxon>
        <taxon>Chaetothyriales</taxon>
        <taxon>Herpotrichiellaceae</taxon>
        <taxon>Exophiala</taxon>
    </lineage>
</organism>
<keyword evidence="3" id="KW-0285">Flavoprotein</keyword>
<accession>A0AAV9NPC0</accession>
<comment type="similarity">
    <text evidence="2">Belongs to the oxygen-dependent FAD-linked oxidoreductase family.</text>
</comment>
<comment type="caution">
    <text evidence="7">The sequence shown here is derived from an EMBL/GenBank/DDBJ whole genome shotgun (WGS) entry which is preliminary data.</text>
</comment>
<protein>
    <recommendedName>
        <fullName evidence="6">FAD-binding PCMH-type domain-containing protein</fullName>
    </recommendedName>
</protein>
<dbReference type="SUPFAM" id="SSF56176">
    <property type="entry name" value="FAD-binding/transporter-associated domain-like"/>
    <property type="match status" value="1"/>
</dbReference>
<evidence type="ECO:0000313" key="8">
    <source>
        <dbReference type="Proteomes" id="UP001358417"/>
    </source>
</evidence>